<protein>
    <submittedName>
        <fullName evidence="3">Lipid-binding SYLF domain-containing protein</fullName>
    </submittedName>
</protein>
<dbReference type="RefSeq" id="WP_123687868.1">
    <property type="nucleotide sequence ID" value="NZ_AP019700.1"/>
</dbReference>
<name>A0A3N1MDA3_9PROT</name>
<proteinExistence type="predicted"/>
<comment type="caution">
    <text evidence="3">The sequence shown here is derived from an EMBL/GenBank/DDBJ whole genome shotgun (WGS) entry which is preliminary data.</text>
</comment>
<dbReference type="EMBL" id="RJKX01000011">
    <property type="protein sequence ID" value="ROQ01065.1"/>
    <property type="molecule type" value="Genomic_DNA"/>
</dbReference>
<evidence type="ECO:0000313" key="3">
    <source>
        <dbReference type="EMBL" id="ROQ01065.1"/>
    </source>
</evidence>
<evidence type="ECO:0000259" key="2">
    <source>
        <dbReference type="Pfam" id="PF04366"/>
    </source>
</evidence>
<dbReference type="Pfam" id="PF04366">
    <property type="entry name" value="Ysc84"/>
    <property type="match status" value="1"/>
</dbReference>
<evidence type="ECO:0000256" key="1">
    <source>
        <dbReference type="SAM" id="SignalP"/>
    </source>
</evidence>
<dbReference type="CDD" id="cd11524">
    <property type="entry name" value="SYLF"/>
    <property type="match status" value="1"/>
</dbReference>
<organism evidence="3 4">
    <name type="scientific">Stella humosa</name>
    <dbReference type="NCBI Taxonomy" id="94"/>
    <lineage>
        <taxon>Bacteria</taxon>
        <taxon>Pseudomonadati</taxon>
        <taxon>Pseudomonadota</taxon>
        <taxon>Alphaproteobacteria</taxon>
        <taxon>Rhodospirillales</taxon>
        <taxon>Stellaceae</taxon>
        <taxon>Stella</taxon>
    </lineage>
</organism>
<feature type="signal peptide" evidence="1">
    <location>
        <begin position="1"/>
        <end position="25"/>
    </location>
</feature>
<feature type="domain" description="Ysc84 actin-binding" evidence="2">
    <location>
        <begin position="96"/>
        <end position="179"/>
    </location>
</feature>
<dbReference type="Proteomes" id="UP000278222">
    <property type="component" value="Unassembled WGS sequence"/>
</dbReference>
<keyword evidence="4" id="KW-1185">Reference proteome</keyword>
<evidence type="ECO:0000313" key="4">
    <source>
        <dbReference type="Proteomes" id="UP000278222"/>
    </source>
</evidence>
<feature type="chain" id="PRO_5018132627" evidence="1">
    <location>
        <begin position="26"/>
        <end position="183"/>
    </location>
</feature>
<reference evidence="3 4" key="1">
    <citation type="submission" date="2018-11" db="EMBL/GenBank/DDBJ databases">
        <title>Genomic Encyclopedia of Type Strains, Phase IV (KMG-IV): sequencing the most valuable type-strain genomes for metagenomic binning, comparative biology and taxonomic classification.</title>
        <authorList>
            <person name="Goeker M."/>
        </authorList>
    </citation>
    <scope>NUCLEOTIDE SEQUENCE [LARGE SCALE GENOMIC DNA]</scope>
    <source>
        <strain evidence="3 4">DSM 5900</strain>
    </source>
</reference>
<dbReference type="AlphaFoldDB" id="A0A3N1MDA3"/>
<gene>
    <name evidence="3" type="ORF">EDC65_0238</name>
</gene>
<accession>A0A3N1MDA3</accession>
<keyword evidence="1" id="KW-0732">Signal</keyword>
<dbReference type="OrthoDB" id="7847492at2"/>
<sequence length="183" mass="19328">MKRRDLLRSAVASIAVAATPLAALASEASERIDRDVTTALANLYRKSPGARALGKQAKAILVFPRIVKAGLMVGGQAGRGALRKNGQSTGYYRTVGLSYGLQAGAQSYGYALFFMTTDAVRHLERSRGWEIGTGPSVVVADEGLAASMTTTTVRSDVYAFFFDQSGLMAGLGIQGTKIAHINP</sequence>
<dbReference type="InterPro" id="IPR007461">
    <property type="entry name" value="Ysc84_actin-binding"/>
</dbReference>